<dbReference type="Proteomes" id="UP000226420">
    <property type="component" value="Unassembled WGS sequence"/>
</dbReference>
<comment type="caution">
    <text evidence="1">The sequence shown here is derived from an EMBL/GenBank/DDBJ whole genome shotgun (WGS) entry which is preliminary data.</text>
</comment>
<evidence type="ECO:0000313" key="2">
    <source>
        <dbReference type="Proteomes" id="UP000226420"/>
    </source>
</evidence>
<protein>
    <submittedName>
        <fullName evidence="1">Uncharacterized protein</fullName>
    </submittedName>
</protein>
<gene>
    <name evidence="1" type="ORF">SAMN02745723_10783</name>
</gene>
<organism evidence="1 2">
    <name type="scientific">Pragia fontium DSM 5563 = ATCC 49100</name>
    <dbReference type="NCBI Taxonomy" id="1122977"/>
    <lineage>
        <taxon>Bacteria</taxon>
        <taxon>Pseudomonadati</taxon>
        <taxon>Pseudomonadota</taxon>
        <taxon>Gammaproteobacteria</taxon>
        <taxon>Enterobacterales</taxon>
        <taxon>Budviciaceae</taxon>
        <taxon>Pragia</taxon>
    </lineage>
</organism>
<name>A0AAJ4WBL0_9GAMM</name>
<evidence type="ECO:0000313" key="1">
    <source>
        <dbReference type="EMBL" id="SFD05141.1"/>
    </source>
</evidence>
<dbReference type="AlphaFoldDB" id="A0AAJ4WBL0"/>
<accession>A0AAJ4WBL0</accession>
<sequence>MVERPGGKALMLFIPSSCEDMAKQDCVSLYSLNLKNNKLNFVLNLGQWKITSVFSVNIPEQSMYVLSRYKSDIQQVSRYYYRALRFEVIESKKGVYIDFFPREPQVDIFNYCFDGVNETGTYAHIKMLNQ</sequence>
<dbReference type="EMBL" id="FOLW01000007">
    <property type="protein sequence ID" value="SFD05141.1"/>
    <property type="molecule type" value="Genomic_DNA"/>
</dbReference>
<reference evidence="1 2" key="1">
    <citation type="submission" date="2016-10" db="EMBL/GenBank/DDBJ databases">
        <authorList>
            <person name="Varghese N."/>
            <person name="Submissions S."/>
        </authorList>
    </citation>
    <scope>NUCLEOTIDE SEQUENCE [LARGE SCALE GENOMIC DNA]</scope>
    <source>
        <strain evidence="1 2">DSM 5563</strain>
    </source>
</reference>
<proteinExistence type="predicted"/>